<proteinExistence type="predicted"/>
<comment type="caution">
    <text evidence="2">The sequence shown here is derived from an EMBL/GenBank/DDBJ whole genome shotgun (WGS) entry which is preliminary data.</text>
</comment>
<evidence type="ECO:0000313" key="3">
    <source>
        <dbReference type="Proteomes" id="UP000823632"/>
    </source>
</evidence>
<gene>
    <name evidence="2" type="ORF">IAC76_03195</name>
</gene>
<accession>A0A9D9GX61</accession>
<dbReference type="Proteomes" id="UP000823632">
    <property type="component" value="Unassembled WGS sequence"/>
</dbReference>
<reference evidence="2" key="1">
    <citation type="submission" date="2020-10" db="EMBL/GenBank/DDBJ databases">
        <authorList>
            <person name="Gilroy R."/>
        </authorList>
    </citation>
    <scope>NUCLEOTIDE SEQUENCE</scope>
    <source>
        <strain evidence="2">10192</strain>
    </source>
</reference>
<name>A0A9D9GX61_9BACT</name>
<dbReference type="AlphaFoldDB" id="A0A9D9GX61"/>
<feature type="transmembrane region" description="Helical" evidence="1">
    <location>
        <begin position="36"/>
        <end position="53"/>
    </location>
</feature>
<sequence>MSEDVMSVFNEIYEKQIVPLIIPVEKSRIQFLRRMFTSELFLILTTLLAVAGCCKTTEYFGVAFLMLCLAMITFSFAVVLPFSYMREFSQKFKRFTVQSVIDSFGNITYSNFSNISDEFLRKSLIINPFNSRLDDDCFEGWYKKVFYTVAESNFIGGHGKHTYTFSYVLILFKFNKPIGARTIIADIDSFNKFLMYGLSPEEAGLKEIKLEDVEFAKRYKAFSEDDIEGRYLITPAFMERFKQLRKIMKAPTARCSFFDNYLLFAIPTFKNRFELANIFCTLKNPKRYLKFFQELAAIFAVIDCFKLDEKNGL</sequence>
<reference evidence="2" key="2">
    <citation type="journal article" date="2021" name="PeerJ">
        <title>Extensive microbial diversity within the chicken gut microbiome revealed by metagenomics and culture.</title>
        <authorList>
            <person name="Gilroy R."/>
            <person name="Ravi A."/>
            <person name="Getino M."/>
            <person name="Pursley I."/>
            <person name="Horton D.L."/>
            <person name="Alikhan N.F."/>
            <person name="Baker D."/>
            <person name="Gharbi K."/>
            <person name="Hall N."/>
            <person name="Watson M."/>
            <person name="Adriaenssens E.M."/>
            <person name="Foster-Nyarko E."/>
            <person name="Jarju S."/>
            <person name="Secka A."/>
            <person name="Antonio M."/>
            <person name="Oren A."/>
            <person name="Chaudhuri R.R."/>
            <person name="La Ragione R."/>
            <person name="Hildebrand F."/>
            <person name="Pallen M.J."/>
        </authorList>
    </citation>
    <scope>NUCLEOTIDE SEQUENCE</scope>
    <source>
        <strain evidence="2">10192</strain>
    </source>
</reference>
<evidence type="ECO:0000313" key="2">
    <source>
        <dbReference type="EMBL" id="MBO8430370.1"/>
    </source>
</evidence>
<keyword evidence="1" id="KW-0472">Membrane</keyword>
<dbReference type="EMBL" id="JADIND010000069">
    <property type="protein sequence ID" value="MBO8430370.1"/>
    <property type="molecule type" value="Genomic_DNA"/>
</dbReference>
<feature type="transmembrane region" description="Helical" evidence="1">
    <location>
        <begin position="59"/>
        <end position="84"/>
    </location>
</feature>
<dbReference type="InterPro" id="IPR021484">
    <property type="entry name" value="DUF3137"/>
</dbReference>
<evidence type="ECO:0000256" key="1">
    <source>
        <dbReference type="SAM" id="Phobius"/>
    </source>
</evidence>
<keyword evidence="1" id="KW-0812">Transmembrane</keyword>
<protein>
    <submittedName>
        <fullName evidence="2">DUF3137 domain-containing protein</fullName>
    </submittedName>
</protein>
<keyword evidence="1" id="KW-1133">Transmembrane helix</keyword>
<organism evidence="2 3">
    <name type="scientific">Candidatus Scatousia excrementipullorum</name>
    <dbReference type="NCBI Taxonomy" id="2840936"/>
    <lineage>
        <taxon>Bacteria</taxon>
        <taxon>Candidatus Scatousia</taxon>
    </lineage>
</organism>
<dbReference type="Pfam" id="PF11335">
    <property type="entry name" value="DUF3137"/>
    <property type="match status" value="1"/>
</dbReference>